<evidence type="ECO:0000256" key="1">
    <source>
        <dbReference type="SAM" id="MobiDB-lite"/>
    </source>
</evidence>
<sequence>MTSVINFTHISHIHLHFLLHILKRKRRLTAASYASSDFATEDETPPDDSPSSNDNNGPTANMPMPSKAPDAEEAKQSLFSYAKAWGENPLPPTLLATLITAQHFRPFQTLPMLFPPVLLFSSYLNVQGFKKDSAGMMSAWSLAYFVLARRRHQPLRQKFGVRGVVRGATVGLCAVNALTGGWTYWTAKKADVPEV</sequence>
<protein>
    <submittedName>
        <fullName evidence="2">Uncharacterized protein</fullName>
    </submittedName>
</protein>
<reference evidence="2 3" key="1">
    <citation type="submission" date="2016-10" db="EMBL/GenBank/DDBJ databases">
        <authorList>
            <person name="Varghese N."/>
        </authorList>
    </citation>
    <scope>NUCLEOTIDE SEQUENCE [LARGE SCALE GENOMIC DNA]</scope>
</reference>
<dbReference type="Proteomes" id="UP000215453">
    <property type="component" value="Chromosome 12"/>
</dbReference>
<dbReference type="EMBL" id="LT882687">
    <property type="protein sequence ID" value="SMY29558.1"/>
    <property type="molecule type" value="Genomic_DNA"/>
</dbReference>
<evidence type="ECO:0000313" key="3">
    <source>
        <dbReference type="Proteomes" id="UP000215453"/>
    </source>
</evidence>
<name>A0A1Y6M1J1_ZYMTR</name>
<feature type="region of interest" description="Disordered" evidence="1">
    <location>
        <begin position="36"/>
        <end position="69"/>
    </location>
</feature>
<proteinExistence type="predicted"/>
<dbReference type="AlphaFoldDB" id="A0A1Y6M1J1"/>
<gene>
    <name evidence="2" type="ORF">ZT1A5_G11007</name>
</gene>
<organism evidence="2 3">
    <name type="scientific">Zymoseptoria tritici ST99CH_1A5</name>
    <dbReference type="NCBI Taxonomy" id="1276529"/>
    <lineage>
        <taxon>Eukaryota</taxon>
        <taxon>Fungi</taxon>
        <taxon>Dikarya</taxon>
        <taxon>Ascomycota</taxon>
        <taxon>Pezizomycotina</taxon>
        <taxon>Dothideomycetes</taxon>
        <taxon>Dothideomycetidae</taxon>
        <taxon>Mycosphaerellales</taxon>
        <taxon>Mycosphaerellaceae</taxon>
        <taxon>Zymoseptoria</taxon>
    </lineage>
</organism>
<evidence type="ECO:0000313" key="2">
    <source>
        <dbReference type="EMBL" id="SMY29558.1"/>
    </source>
</evidence>
<accession>A0A1Y6M1J1</accession>